<dbReference type="Gene3D" id="2.20.25.110">
    <property type="entry name" value="S-adenosyl-L-methionine-dependent methyltransferases"/>
    <property type="match status" value="1"/>
</dbReference>
<dbReference type="KEGG" id="bmet:BMMGA3_12105"/>
<dbReference type="Gene3D" id="3.40.50.150">
    <property type="entry name" value="Vaccinia Virus protein VP39"/>
    <property type="match status" value="1"/>
</dbReference>
<dbReference type="InterPro" id="IPR029063">
    <property type="entry name" value="SAM-dependent_MTases_sf"/>
</dbReference>
<organism evidence="4 5">
    <name type="scientific">Bacillus methanolicus (strain MGA3 / ATCC 53907)</name>
    <dbReference type="NCBI Taxonomy" id="796606"/>
    <lineage>
        <taxon>Bacteria</taxon>
        <taxon>Bacillati</taxon>
        <taxon>Bacillota</taxon>
        <taxon>Bacilli</taxon>
        <taxon>Bacillales</taxon>
        <taxon>Bacillaceae</taxon>
        <taxon>Bacillus</taxon>
    </lineage>
</organism>
<keyword evidence="2 4" id="KW-0808">Transferase</keyword>
<dbReference type="Pfam" id="PF13649">
    <property type="entry name" value="Methyltransf_25"/>
    <property type="match status" value="1"/>
</dbReference>
<evidence type="ECO:0000256" key="1">
    <source>
        <dbReference type="ARBA" id="ARBA00022603"/>
    </source>
</evidence>
<dbReference type="CDD" id="cd02440">
    <property type="entry name" value="AdoMet_MTases"/>
    <property type="match status" value="1"/>
</dbReference>
<dbReference type="InterPro" id="IPR041698">
    <property type="entry name" value="Methyltransf_25"/>
</dbReference>
<sequence length="264" mass="30868">MGRCPNGKYSKRARSMSYERFAYFYDVLMKDAPYDKWVEIVLSKLKKYKVEGKELLDLACGTGELSVRLSKAGFRVTGVDLSSDMLTVARAKADENRQQICFFQQNMAELEGLGQFDAVCIFCDSLNYLETETEVMNTFKHVSHHLKKGGLLLFDVHSIYKMMHVFMDETFAFVEDDISYIWQCYKGDYPNSIEHDLVFFLLDKETGQYDRFEELHVQRTFSVDEYKNWLKEAGFELLEIFADFHDGQPDDHSERIFFVARKPV</sequence>
<protein>
    <submittedName>
        <fullName evidence="4">Methyltransferase</fullName>
        <ecNumber evidence="4">2.1.1.-</ecNumber>
    </submittedName>
</protein>
<evidence type="ECO:0000259" key="3">
    <source>
        <dbReference type="Pfam" id="PF13649"/>
    </source>
</evidence>
<dbReference type="SUPFAM" id="SSF53335">
    <property type="entry name" value="S-adenosyl-L-methionine-dependent methyltransferases"/>
    <property type="match status" value="1"/>
</dbReference>
<dbReference type="eggNOG" id="COG4976">
    <property type="taxonomic scope" value="Bacteria"/>
</dbReference>
<dbReference type="PANTHER" id="PTHR43861">
    <property type="entry name" value="TRANS-ACONITATE 2-METHYLTRANSFERASE-RELATED"/>
    <property type="match status" value="1"/>
</dbReference>
<proteinExistence type="predicted"/>
<keyword evidence="5" id="KW-1185">Reference proteome</keyword>
<dbReference type="EMBL" id="CP007739">
    <property type="protein sequence ID" value="AIE60814.1"/>
    <property type="molecule type" value="Genomic_DNA"/>
</dbReference>
<evidence type="ECO:0000313" key="4">
    <source>
        <dbReference type="EMBL" id="AIE60814.1"/>
    </source>
</evidence>
<dbReference type="STRING" id="796606.BMMGA3_12105"/>
<dbReference type="EC" id="2.1.1.-" evidence="4"/>
<dbReference type="HOGENOM" id="CLU_069129_5_2_9"/>
<dbReference type="GO" id="GO:0008168">
    <property type="term" value="F:methyltransferase activity"/>
    <property type="evidence" value="ECO:0007669"/>
    <property type="project" value="UniProtKB-KW"/>
</dbReference>
<evidence type="ECO:0000313" key="5">
    <source>
        <dbReference type="Proteomes" id="UP000027602"/>
    </source>
</evidence>
<feature type="domain" description="Methyltransferase" evidence="3">
    <location>
        <begin position="56"/>
        <end position="150"/>
    </location>
</feature>
<evidence type="ECO:0000256" key="2">
    <source>
        <dbReference type="ARBA" id="ARBA00022679"/>
    </source>
</evidence>
<dbReference type="PANTHER" id="PTHR43861:SF1">
    <property type="entry name" value="TRANS-ACONITATE 2-METHYLTRANSFERASE"/>
    <property type="match status" value="1"/>
</dbReference>
<keyword evidence="1 4" id="KW-0489">Methyltransferase</keyword>
<gene>
    <name evidence="4" type="ORF">BMMGA3_12105</name>
</gene>
<dbReference type="AlphaFoldDB" id="A0A068LSX2"/>
<name>A0A068LSX2_BACMM</name>
<reference evidence="4 5" key="1">
    <citation type="journal article" date="2015" name="BMC Genomics">
        <title>Transcriptome analysis of thermophilic methylotrophic Bacillus methanolicus MGA3 using RNA-sequencing provides detailed insights into its previously uncharted transcriptional landscape.</title>
        <authorList>
            <person name="Irla M."/>
            <person name="Neshat A."/>
            <person name="Brautaset T."/>
            <person name="Ruckert C."/>
            <person name="Kalinowski J."/>
            <person name="Wendisch V.F."/>
        </authorList>
    </citation>
    <scope>NUCLEOTIDE SEQUENCE [LARGE SCALE GENOMIC DNA]</scope>
    <source>
        <strain evidence="5">MGA3 / ATCC 53907</strain>
    </source>
</reference>
<dbReference type="GO" id="GO:0032259">
    <property type="term" value="P:methylation"/>
    <property type="evidence" value="ECO:0007669"/>
    <property type="project" value="UniProtKB-KW"/>
</dbReference>
<dbReference type="Proteomes" id="UP000027602">
    <property type="component" value="Chromosome"/>
</dbReference>
<accession>A0A068LSX2</accession>